<accession>A0ABV7MAA1</accession>
<dbReference type="EMBL" id="JBHRVA010000002">
    <property type="protein sequence ID" value="MFC3301695.1"/>
    <property type="molecule type" value="Genomic_DNA"/>
</dbReference>
<gene>
    <name evidence="5" type="ORF">ACFONP_02980</name>
</gene>
<keyword evidence="3" id="KW-0325">Glycoprotein</keyword>
<dbReference type="Gene3D" id="2.120.10.30">
    <property type="entry name" value="TolB, C-terminal domain"/>
    <property type="match status" value="1"/>
</dbReference>
<dbReference type="InterPro" id="IPR018119">
    <property type="entry name" value="Strictosidine_synth_cons-reg"/>
</dbReference>
<evidence type="ECO:0000256" key="3">
    <source>
        <dbReference type="ARBA" id="ARBA00023180"/>
    </source>
</evidence>
<evidence type="ECO:0000259" key="4">
    <source>
        <dbReference type="Pfam" id="PF03088"/>
    </source>
</evidence>
<evidence type="ECO:0000256" key="2">
    <source>
        <dbReference type="ARBA" id="ARBA00022553"/>
    </source>
</evidence>
<dbReference type="Pfam" id="PF03088">
    <property type="entry name" value="Str_synth"/>
    <property type="match status" value="1"/>
</dbReference>
<dbReference type="PANTHER" id="PTHR10426:SF88">
    <property type="entry name" value="ADIPOCYTE PLASMA MEMBRANE-ASSOCIATED PROTEIN HEMOMUCIN-RELATED"/>
    <property type="match status" value="1"/>
</dbReference>
<dbReference type="PANTHER" id="PTHR10426">
    <property type="entry name" value="STRICTOSIDINE SYNTHASE-RELATED"/>
    <property type="match status" value="1"/>
</dbReference>
<evidence type="ECO:0000313" key="6">
    <source>
        <dbReference type="Proteomes" id="UP001595607"/>
    </source>
</evidence>
<sequence length="301" mass="33259">MPDVTRVASPRQGPEDAVIADDGTVYSALRNDGWLLRVPPGAEVAEKVCDIGGRGLGVELMADGRVLVCNADLGLQAVDPRTGEVEALLPEIFGKPFGVCNNASIAKDGTIYFSESSQTYHLEKYRNDIVEDTRTGRLIRWRQGREPEVLLEDITFANGVALDPDEKFVLVAETGQCRIHKVWLDDGRSELFADLPGYPDNIALGTDGLFWVAVPAPRNPAVTKLHQSPLLVRRIVSALPENLQPKVPRICWVMAFEPGGRLVHFLEGDPKTYHHVTGVREKDGRVWMGSIYEDALAYFDL</sequence>
<comment type="caution">
    <text evidence="5">The sequence shown here is derived from an EMBL/GenBank/DDBJ whole genome shotgun (WGS) entry which is preliminary data.</text>
</comment>
<name>A0ABV7MAA1_9PROT</name>
<evidence type="ECO:0000256" key="1">
    <source>
        <dbReference type="ARBA" id="ARBA00009191"/>
    </source>
</evidence>
<dbReference type="Pfam" id="PF20067">
    <property type="entry name" value="SSL_N"/>
    <property type="match status" value="1"/>
</dbReference>
<feature type="domain" description="Strictosidine synthase conserved region" evidence="4">
    <location>
        <begin position="105"/>
        <end position="185"/>
    </location>
</feature>
<keyword evidence="6" id="KW-1185">Reference proteome</keyword>
<comment type="similarity">
    <text evidence="1">Belongs to the strictosidine synthase family.</text>
</comment>
<dbReference type="InterPro" id="IPR011042">
    <property type="entry name" value="6-blade_b-propeller_TolB-like"/>
</dbReference>
<organism evidence="5 6">
    <name type="scientific">Parvularcula lutaonensis</name>
    <dbReference type="NCBI Taxonomy" id="491923"/>
    <lineage>
        <taxon>Bacteria</taxon>
        <taxon>Pseudomonadati</taxon>
        <taxon>Pseudomonadota</taxon>
        <taxon>Alphaproteobacteria</taxon>
        <taxon>Parvularculales</taxon>
        <taxon>Parvularculaceae</taxon>
        <taxon>Parvularcula</taxon>
    </lineage>
</organism>
<dbReference type="SUPFAM" id="SSF63829">
    <property type="entry name" value="Calcium-dependent phosphotriesterase"/>
    <property type="match status" value="1"/>
</dbReference>
<dbReference type="Proteomes" id="UP001595607">
    <property type="component" value="Unassembled WGS sequence"/>
</dbReference>
<dbReference type="RefSeq" id="WP_189573187.1">
    <property type="nucleotide sequence ID" value="NZ_BMXU01000001.1"/>
</dbReference>
<evidence type="ECO:0000313" key="5">
    <source>
        <dbReference type="EMBL" id="MFC3301695.1"/>
    </source>
</evidence>
<keyword evidence="2" id="KW-0597">Phosphoprotein</keyword>
<proteinExistence type="inferred from homology"/>
<protein>
    <submittedName>
        <fullName evidence="5">SMP-30/gluconolactonase/LRE family protein</fullName>
    </submittedName>
</protein>
<reference evidence="6" key="1">
    <citation type="journal article" date="2019" name="Int. J. Syst. Evol. Microbiol.">
        <title>The Global Catalogue of Microorganisms (GCM) 10K type strain sequencing project: providing services to taxonomists for standard genome sequencing and annotation.</title>
        <authorList>
            <consortium name="The Broad Institute Genomics Platform"/>
            <consortium name="The Broad Institute Genome Sequencing Center for Infectious Disease"/>
            <person name="Wu L."/>
            <person name="Ma J."/>
        </authorList>
    </citation>
    <scope>NUCLEOTIDE SEQUENCE [LARGE SCALE GENOMIC DNA]</scope>
    <source>
        <strain evidence="6">KCTC 22245</strain>
    </source>
</reference>